<evidence type="ECO:0000256" key="1">
    <source>
        <dbReference type="SAM" id="MobiDB-lite"/>
    </source>
</evidence>
<protein>
    <submittedName>
        <fullName evidence="2">Uncharacterized protein</fullName>
    </submittedName>
</protein>
<reference evidence="2 3" key="1">
    <citation type="submission" date="2019-03" db="EMBL/GenBank/DDBJ databases">
        <title>First draft genome of Liparis tanakae, snailfish: a comprehensive survey of snailfish specific genes.</title>
        <authorList>
            <person name="Kim W."/>
            <person name="Song I."/>
            <person name="Jeong J.-H."/>
            <person name="Kim D."/>
            <person name="Kim S."/>
            <person name="Ryu S."/>
            <person name="Song J.Y."/>
            <person name="Lee S.K."/>
        </authorList>
    </citation>
    <scope>NUCLEOTIDE SEQUENCE [LARGE SCALE GENOMIC DNA]</scope>
    <source>
        <tissue evidence="2">Muscle</tissue>
    </source>
</reference>
<evidence type="ECO:0000313" key="2">
    <source>
        <dbReference type="EMBL" id="TNN38391.1"/>
    </source>
</evidence>
<sequence length="159" mass="16551">MQRGAVGYGPGGGQLVAGGVGRVGAAVGVAAQWAEPSSRGGPRLGFRTLSPDPRPADPRPADPRPADPRPADPRPPRRHNTSISLSPLSPSSQNRPGGSRGHVTLEGPERSRDPLYLEVNRSTLEMRPWTPACGAGRQSAPSGSAGSSASLCFLRSFLR</sequence>
<dbReference type="Proteomes" id="UP000314294">
    <property type="component" value="Unassembled WGS sequence"/>
</dbReference>
<feature type="compositionally biased region" description="Basic and acidic residues" evidence="1">
    <location>
        <begin position="54"/>
        <end position="75"/>
    </location>
</feature>
<dbReference type="AlphaFoldDB" id="A0A4Z2FBV6"/>
<organism evidence="2 3">
    <name type="scientific">Liparis tanakae</name>
    <name type="common">Tanaka's snailfish</name>
    <dbReference type="NCBI Taxonomy" id="230148"/>
    <lineage>
        <taxon>Eukaryota</taxon>
        <taxon>Metazoa</taxon>
        <taxon>Chordata</taxon>
        <taxon>Craniata</taxon>
        <taxon>Vertebrata</taxon>
        <taxon>Euteleostomi</taxon>
        <taxon>Actinopterygii</taxon>
        <taxon>Neopterygii</taxon>
        <taxon>Teleostei</taxon>
        <taxon>Neoteleostei</taxon>
        <taxon>Acanthomorphata</taxon>
        <taxon>Eupercaria</taxon>
        <taxon>Perciformes</taxon>
        <taxon>Cottioidei</taxon>
        <taxon>Cottales</taxon>
        <taxon>Liparidae</taxon>
        <taxon>Liparis</taxon>
    </lineage>
</organism>
<evidence type="ECO:0000313" key="3">
    <source>
        <dbReference type="Proteomes" id="UP000314294"/>
    </source>
</evidence>
<accession>A0A4Z2FBV6</accession>
<feature type="region of interest" description="Disordered" evidence="1">
    <location>
        <begin position="32"/>
        <end position="116"/>
    </location>
</feature>
<name>A0A4Z2FBV6_9TELE</name>
<feature type="compositionally biased region" description="Low complexity" evidence="1">
    <location>
        <begin position="134"/>
        <end position="149"/>
    </location>
</feature>
<dbReference type="EMBL" id="SRLO01001374">
    <property type="protein sequence ID" value="TNN38391.1"/>
    <property type="molecule type" value="Genomic_DNA"/>
</dbReference>
<comment type="caution">
    <text evidence="2">The sequence shown here is derived from an EMBL/GenBank/DDBJ whole genome shotgun (WGS) entry which is preliminary data.</text>
</comment>
<keyword evidence="3" id="KW-1185">Reference proteome</keyword>
<feature type="region of interest" description="Disordered" evidence="1">
    <location>
        <begin position="130"/>
        <end position="149"/>
    </location>
</feature>
<gene>
    <name evidence="2" type="ORF">EYF80_051432</name>
</gene>
<proteinExistence type="predicted"/>
<feature type="compositionally biased region" description="Low complexity" evidence="1">
    <location>
        <begin position="82"/>
        <end position="92"/>
    </location>
</feature>